<evidence type="ECO:0000256" key="4">
    <source>
        <dbReference type="ARBA" id="ARBA00022617"/>
    </source>
</evidence>
<comment type="similarity">
    <text evidence="2">Belongs to the cytochrome c-552 family.</text>
</comment>
<dbReference type="PIRSF" id="PIRSF000243">
    <property type="entry name" value="Cyt_c552"/>
    <property type="match status" value="1"/>
</dbReference>
<evidence type="ECO:0000256" key="3">
    <source>
        <dbReference type="ARBA" id="ARBA00011887"/>
    </source>
</evidence>
<evidence type="ECO:0000256" key="11">
    <source>
        <dbReference type="SAM" id="SignalP"/>
    </source>
</evidence>
<dbReference type="CDD" id="cd00548">
    <property type="entry name" value="NrfA-like"/>
    <property type="match status" value="1"/>
</dbReference>
<evidence type="ECO:0000256" key="8">
    <source>
        <dbReference type="ARBA" id="ARBA00023002"/>
    </source>
</evidence>
<dbReference type="EMBL" id="CP001390">
    <property type="protein sequence ID" value="ACM21454.1"/>
    <property type="molecule type" value="Genomic_DNA"/>
</dbReference>
<dbReference type="EC" id="1.7.2.2" evidence="3"/>
<dbReference type="InterPro" id="IPR003321">
    <property type="entry name" value="Cyt_c552"/>
</dbReference>
<dbReference type="Gene3D" id="1.10.1130.10">
    <property type="entry name" value="Flavocytochrome C3, Chain A"/>
    <property type="match status" value="1"/>
</dbReference>
<evidence type="ECO:0000256" key="10">
    <source>
        <dbReference type="ARBA" id="ARBA00049131"/>
    </source>
</evidence>
<gene>
    <name evidence="12" type="ordered locus">Geob_3111</name>
</gene>
<keyword evidence="7" id="KW-0106">Calcium</keyword>
<reference evidence="12 13" key="1">
    <citation type="submission" date="2009-01" db="EMBL/GenBank/DDBJ databases">
        <title>Complete sequence of Geobacter sp. FRC-32.</title>
        <authorList>
            <consortium name="US DOE Joint Genome Institute"/>
            <person name="Lucas S."/>
            <person name="Copeland A."/>
            <person name="Lapidus A."/>
            <person name="Glavina del Rio T."/>
            <person name="Dalin E."/>
            <person name="Tice H."/>
            <person name="Bruce D."/>
            <person name="Goodwin L."/>
            <person name="Pitluck S."/>
            <person name="Saunders E."/>
            <person name="Brettin T."/>
            <person name="Detter J.C."/>
            <person name="Han C."/>
            <person name="Larimer F."/>
            <person name="Land M."/>
            <person name="Hauser L."/>
            <person name="Kyrpides N."/>
            <person name="Ovchinnikova G."/>
            <person name="Kostka J."/>
            <person name="Richardson P."/>
        </authorList>
    </citation>
    <scope>NUCLEOTIDE SEQUENCE [LARGE SCALE GENOMIC DNA]</scope>
    <source>
        <strain evidence="13">DSM 22248 / JCM 15807 / FRC-32</strain>
    </source>
</reference>
<dbReference type="HOGENOM" id="CLU_510704_0_0_7"/>
<keyword evidence="5" id="KW-0479">Metal-binding</keyword>
<evidence type="ECO:0000256" key="6">
    <source>
        <dbReference type="ARBA" id="ARBA00022729"/>
    </source>
</evidence>
<dbReference type="GO" id="GO:0020037">
    <property type="term" value="F:heme binding"/>
    <property type="evidence" value="ECO:0007669"/>
    <property type="project" value="TreeGrafter"/>
</dbReference>
<feature type="chain" id="PRO_5002888660" description="nitrite reductase (cytochrome; ammonia-forming)" evidence="11">
    <location>
        <begin position="28"/>
        <end position="532"/>
    </location>
</feature>
<evidence type="ECO:0000256" key="2">
    <source>
        <dbReference type="ARBA" id="ARBA00009288"/>
    </source>
</evidence>
<keyword evidence="6 11" id="KW-0732">Signal</keyword>
<evidence type="ECO:0000256" key="7">
    <source>
        <dbReference type="ARBA" id="ARBA00022837"/>
    </source>
</evidence>
<protein>
    <recommendedName>
        <fullName evidence="3">nitrite reductase (cytochrome; ammonia-forming)</fullName>
        <ecNumber evidence="3">1.7.2.2</ecNumber>
    </recommendedName>
</protein>
<dbReference type="GO" id="GO:0046872">
    <property type="term" value="F:metal ion binding"/>
    <property type="evidence" value="ECO:0007669"/>
    <property type="project" value="UniProtKB-KW"/>
</dbReference>
<organism evidence="12 13">
    <name type="scientific">Geotalea daltonii (strain DSM 22248 / JCM 15807 / FRC-32)</name>
    <name type="common">Geobacter daltonii</name>
    <dbReference type="NCBI Taxonomy" id="316067"/>
    <lineage>
        <taxon>Bacteria</taxon>
        <taxon>Pseudomonadati</taxon>
        <taxon>Thermodesulfobacteriota</taxon>
        <taxon>Desulfuromonadia</taxon>
        <taxon>Geobacterales</taxon>
        <taxon>Geobacteraceae</taxon>
        <taxon>Geotalea</taxon>
    </lineage>
</organism>
<comment type="subcellular location">
    <subcellularLocation>
        <location evidence="1">Cell envelope</location>
    </subcellularLocation>
</comment>
<dbReference type="RefSeq" id="WP_012648182.1">
    <property type="nucleotide sequence ID" value="NC_011979.1"/>
</dbReference>
<evidence type="ECO:0000313" key="12">
    <source>
        <dbReference type="EMBL" id="ACM21454.1"/>
    </source>
</evidence>
<dbReference type="PANTHER" id="PTHR30633:SF0">
    <property type="entry name" value="CYTOCHROME C-552"/>
    <property type="match status" value="1"/>
</dbReference>
<dbReference type="Gene3D" id="1.20.140.10">
    <property type="entry name" value="Butyryl-CoA Dehydrogenase, subunit A, domain 3"/>
    <property type="match status" value="1"/>
</dbReference>
<feature type="signal peptide" evidence="11">
    <location>
        <begin position="1"/>
        <end position="27"/>
    </location>
</feature>
<accession>B9M3N3</accession>
<dbReference type="STRING" id="316067.Geob_3111"/>
<evidence type="ECO:0000256" key="1">
    <source>
        <dbReference type="ARBA" id="ARBA00004196"/>
    </source>
</evidence>
<proteinExistence type="inferred from homology"/>
<keyword evidence="8" id="KW-0560">Oxidoreductase</keyword>
<name>B9M3N3_GEODF</name>
<keyword evidence="13" id="KW-1185">Reference proteome</keyword>
<dbReference type="AlphaFoldDB" id="B9M3N3"/>
<keyword evidence="4" id="KW-0349">Heme</keyword>
<dbReference type="Pfam" id="PF02335">
    <property type="entry name" value="Cytochrom_C552"/>
    <property type="match status" value="2"/>
</dbReference>
<dbReference type="GO" id="GO:0019645">
    <property type="term" value="P:anaerobic electron transport chain"/>
    <property type="evidence" value="ECO:0007669"/>
    <property type="project" value="TreeGrafter"/>
</dbReference>
<dbReference type="FunFam" id="1.10.1130.10:FF:000004">
    <property type="entry name" value="Cytochrome c-552"/>
    <property type="match status" value="1"/>
</dbReference>
<evidence type="ECO:0000313" key="13">
    <source>
        <dbReference type="Proteomes" id="UP000007721"/>
    </source>
</evidence>
<dbReference type="KEGG" id="geo:Geob_3111"/>
<dbReference type="InterPro" id="IPR036280">
    <property type="entry name" value="Multihaem_cyt_sf"/>
</dbReference>
<dbReference type="OrthoDB" id="9780421at2"/>
<dbReference type="eggNOG" id="COG3303">
    <property type="taxonomic scope" value="Bacteria"/>
</dbReference>
<dbReference type="SUPFAM" id="SSF48695">
    <property type="entry name" value="Multiheme cytochromes"/>
    <property type="match status" value="2"/>
</dbReference>
<evidence type="ECO:0000256" key="9">
    <source>
        <dbReference type="ARBA" id="ARBA00023004"/>
    </source>
</evidence>
<comment type="catalytic activity">
    <reaction evidence="10">
        <text>6 Fe(III)-[cytochrome c] + NH4(+) + 2 H2O = 6 Fe(II)-[cytochrome c] + nitrite + 8 H(+)</text>
        <dbReference type="Rhea" id="RHEA:13089"/>
        <dbReference type="Rhea" id="RHEA-COMP:10350"/>
        <dbReference type="Rhea" id="RHEA-COMP:14399"/>
        <dbReference type="ChEBI" id="CHEBI:15377"/>
        <dbReference type="ChEBI" id="CHEBI:15378"/>
        <dbReference type="ChEBI" id="CHEBI:16301"/>
        <dbReference type="ChEBI" id="CHEBI:28938"/>
        <dbReference type="ChEBI" id="CHEBI:29033"/>
        <dbReference type="ChEBI" id="CHEBI:29034"/>
        <dbReference type="EC" id="1.7.2.2"/>
    </reaction>
</comment>
<dbReference type="PANTHER" id="PTHR30633">
    <property type="entry name" value="CYTOCHROME C-552 RESPIRATORY NITRITE REDUCTASE"/>
    <property type="match status" value="1"/>
</dbReference>
<evidence type="ECO:0000256" key="5">
    <source>
        <dbReference type="ARBA" id="ARBA00022723"/>
    </source>
</evidence>
<dbReference type="GO" id="GO:0030288">
    <property type="term" value="C:outer membrane-bounded periplasmic space"/>
    <property type="evidence" value="ECO:0007669"/>
    <property type="project" value="TreeGrafter"/>
</dbReference>
<dbReference type="Gene3D" id="1.10.287.3080">
    <property type="match status" value="1"/>
</dbReference>
<keyword evidence="9" id="KW-0408">Iron</keyword>
<dbReference type="Proteomes" id="UP000007721">
    <property type="component" value="Chromosome"/>
</dbReference>
<sequence>MINRRLASVAAATGMAMLLSLPIYSTAAKGKPAAKDDGRETCYGCHDQVKALKEGSKHAKLACSTCHDKLKEHLDNSETRPVTLIDSALCGKCHKDEYATSMMVDYEAPARKEKGIPGGRSPVMDKLLAPYGFTIEHNEPRGHAFMVTDQFVVDRFAGGRFQYKQRWAGVDQVGKTWDILEDKGPDFKMGETGKAGNPTCIQCKTSDHILKWKFLGDKDPKAKWDRTSDIIAVAKDTHNPVGCIHCHDPHGAQPRIVRDALINEIDKGATMFARNGATDLKVISFRDGFRKIGVMKKSDSRMMCAQCHVEYACGKGFEFGSGKPVGYDDQRTNHMPLKQVKELLDHYRKLNYYDFKHAVTGARLVKLQHPEAESYAGSVHEKAGVTCADCHMPVMKNKQGKSYKSHMMIRPRSHVKESCQGCHPKWNAEQQLYQIDAIRNYISGKMRKSEYWLGELIDTYAAAKRFGVDEATLAKAREKHEEAHVLWEWWTAENSDGFHNPDLARDSLAASITASKEGVALLNKALDERGKK</sequence>
<dbReference type="GO" id="GO:0042279">
    <property type="term" value="F:nitrite reductase (cytochrome, ammonia-forming) activity"/>
    <property type="evidence" value="ECO:0007669"/>
    <property type="project" value="UniProtKB-EC"/>
</dbReference>